<dbReference type="InterPro" id="IPR011989">
    <property type="entry name" value="ARM-like"/>
</dbReference>
<dbReference type="InterPro" id="IPR000225">
    <property type="entry name" value="Armadillo"/>
</dbReference>
<feature type="non-terminal residue" evidence="2">
    <location>
        <position position="1"/>
    </location>
</feature>
<dbReference type="EMBL" id="JQ262571">
    <property type="protein sequence ID" value="AEW08223.1"/>
    <property type="molecule type" value="Genomic_DNA"/>
</dbReference>
<dbReference type="Pfam" id="PF05536">
    <property type="entry name" value="Neurochondrin"/>
    <property type="match status" value="1"/>
</dbReference>
<dbReference type="InterPro" id="IPR008709">
    <property type="entry name" value="Neurochondrin"/>
</dbReference>
<evidence type="ECO:0000313" key="2">
    <source>
        <dbReference type="EMBL" id="AEW08223.1"/>
    </source>
</evidence>
<dbReference type="AlphaFoldDB" id="H9MAS7"/>
<keyword evidence="1" id="KW-0833">Ubl conjugation pathway</keyword>
<dbReference type="PANTHER" id="PTHR23315">
    <property type="entry name" value="U BOX DOMAIN-CONTAINING"/>
    <property type="match status" value="1"/>
</dbReference>
<accession>H9MAS7</accession>
<proteinExistence type="predicted"/>
<dbReference type="SMART" id="SM00185">
    <property type="entry name" value="ARM"/>
    <property type="match status" value="2"/>
</dbReference>
<protein>
    <submittedName>
        <fullName evidence="2">Uncharacterized protein</fullName>
    </submittedName>
</protein>
<dbReference type="InterPro" id="IPR016024">
    <property type="entry name" value="ARM-type_fold"/>
</dbReference>
<dbReference type="PANTHER" id="PTHR23315:SF253">
    <property type="entry name" value="U-BOX DOMAIN-CONTAINING PROTEIN 9"/>
    <property type="match status" value="1"/>
</dbReference>
<reference evidence="2" key="1">
    <citation type="submission" date="2011-12" db="EMBL/GenBank/DDBJ databases">
        <title>Nucleotide Diversity and Divergence in the Loblolly Pine Gene Space.</title>
        <authorList>
            <person name="Neale D.B."/>
            <person name="Wegrzyn J.L."/>
            <person name="Lee J.M."/>
            <person name="Eckert A.J."/>
            <person name="Liechty J.D."/>
            <person name="Stevens K.A."/>
            <person name="Langley C.H."/>
        </authorList>
    </citation>
    <scope>NUCLEOTIDE SEQUENCE</scope>
    <source>
        <strain evidence="2">2304</strain>
        <tissue evidence="2">Megagametophyte</tissue>
    </source>
</reference>
<gene>
    <name evidence="2" type="ORF">2_3404_01</name>
</gene>
<organism evidence="2">
    <name type="scientific">Pinus radiata</name>
    <name type="common">Monterey pine</name>
    <name type="synonym">Pinus insignis</name>
    <dbReference type="NCBI Taxonomy" id="3347"/>
    <lineage>
        <taxon>Eukaryota</taxon>
        <taxon>Viridiplantae</taxon>
        <taxon>Streptophyta</taxon>
        <taxon>Embryophyta</taxon>
        <taxon>Tracheophyta</taxon>
        <taxon>Spermatophyta</taxon>
        <taxon>Pinopsida</taxon>
        <taxon>Pinidae</taxon>
        <taxon>Conifers I</taxon>
        <taxon>Pinales</taxon>
        <taxon>Pinaceae</taxon>
        <taxon>Pinus</taxon>
        <taxon>Pinus subgen. Pinus</taxon>
    </lineage>
</organism>
<dbReference type="SUPFAM" id="SSF48371">
    <property type="entry name" value="ARM repeat"/>
    <property type="match status" value="1"/>
</dbReference>
<sequence>NLCIHRENRIPCVRAGMIPVLLKLVSNHSEGLVDESLSLLAMVAAHHEAAEAMGNEGAVPCLMGIIKDGSQHPRNKENAVVILQAICSNDRSHFKAMRGDRNGYINVLIDLSETGTSRAKRKACAIIDRMMKQEHISTI</sequence>
<evidence type="ECO:0000256" key="1">
    <source>
        <dbReference type="ARBA" id="ARBA00022786"/>
    </source>
</evidence>
<dbReference type="Gene3D" id="1.25.10.10">
    <property type="entry name" value="Leucine-rich Repeat Variant"/>
    <property type="match status" value="1"/>
</dbReference>
<name>H9MAS7_PINRA</name>